<feature type="region of interest" description="Disordered" evidence="1">
    <location>
        <begin position="88"/>
        <end position="271"/>
    </location>
</feature>
<protein>
    <submittedName>
        <fullName evidence="2">Uncharacterized protein</fullName>
    </submittedName>
</protein>
<dbReference type="Proteomes" id="UP000029015">
    <property type="component" value="Unassembled WGS sequence"/>
</dbReference>
<reference evidence="2 3" key="1">
    <citation type="submission" date="2014-03" db="EMBL/GenBank/DDBJ databases">
        <title>Genomics of Bifidobacteria.</title>
        <authorList>
            <person name="Ventura M."/>
            <person name="Milani C."/>
            <person name="Lugli G.A."/>
        </authorList>
    </citation>
    <scope>NUCLEOTIDE SEQUENCE [LARGE SCALE GENOMIC DNA]</scope>
    <source>
        <strain evidence="2 3">DSM 22766</strain>
    </source>
</reference>
<feature type="compositionally biased region" description="Basic residues" evidence="1">
    <location>
        <begin position="238"/>
        <end position="248"/>
    </location>
</feature>
<dbReference type="AlphaFoldDB" id="A0A086Z1Z5"/>
<name>A0A086Z1Z5_9BIFI</name>
<sequence length="271" mass="28988">MAGVHLIRSRLGSQENSPIGGGRPYPKSKSANRGGGGASWKALTGTEREGFRLWAPRSCARARYCARGGDEGRSSTEFGWIARVSCAQPQQHLQEHRQEGPPCLGERTPPPSPIAADGPDKQPPPSMFEDILSGLVQARISPPGAYAPQLIFDQPGSAMHDAISEETARATNSASPPPSSPPKPPRRSSRTSKNRPRARSAKTSCQRVLGCDGGRPGLLSGENKEPTCPTSSPQSRPRTARKRSRNSRRTNLAASASTRQAVQKREDAGIT</sequence>
<comment type="caution">
    <text evidence="2">The sequence shown here is derived from an EMBL/GenBank/DDBJ whole genome shotgun (WGS) entry which is preliminary data.</text>
</comment>
<dbReference type="EMBL" id="JGYK01000001">
    <property type="protein sequence ID" value="KFI40545.1"/>
    <property type="molecule type" value="Genomic_DNA"/>
</dbReference>
<organism evidence="2 3">
    <name type="scientific">Bifidobacterium actinocoloniiforme DSM 22766</name>
    <dbReference type="NCBI Taxonomy" id="1437605"/>
    <lineage>
        <taxon>Bacteria</taxon>
        <taxon>Bacillati</taxon>
        <taxon>Actinomycetota</taxon>
        <taxon>Actinomycetes</taxon>
        <taxon>Bifidobacteriales</taxon>
        <taxon>Bifidobacteriaceae</taxon>
        <taxon>Bifidobacterium</taxon>
    </lineage>
</organism>
<accession>A0A086Z1Z5</accession>
<feature type="compositionally biased region" description="Polar residues" evidence="1">
    <location>
        <begin position="250"/>
        <end position="261"/>
    </location>
</feature>
<evidence type="ECO:0000313" key="3">
    <source>
        <dbReference type="Proteomes" id="UP000029015"/>
    </source>
</evidence>
<feature type="compositionally biased region" description="Basic residues" evidence="1">
    <location>
        <begin position="184"/>
        <end position="200"/>
    </location>
</feature>
<evidence type="ECO:0000313" key="2">
    <source>
        <dbReference type="EMBL" id="KFI40545.1"/>
    </source>
</evidence>
<evidence type="ECO:0000256" key="1">
    <source>
        <dbReference type="SAM" id="MobiDB-lite"/>
    </source>
</evidence>
<keyword evidence="3" id="KW-1185">Reference proteome</keyword>
<proteinExistence type="predicted"/>
<feature type="region of interest" description="Disordered" evidence="1">
    <location>
        <begin position="1"/>
        <end position="46"/>
    </location>
</feature>
<gene>
    <name evidence="2" type="ORF">BACT_1249</name>
</gene>